<comment type="caution">
    <text evidence="1">The sequence shown here is derived from an EMBL/GenBank/DDBJ whole genome shotgun (WGS) entry which is preliminary data.</text>
</comment>
<accession>A0A412G4A4</accession>
<keyword evidence="2" id="KW-1185">Reference proteome</keyword>
<dbReference type="Proteomes" id="UP000284178">
    <property type="component" value="Unassembled WGS sequence"/>
</dbReference>
<dbReference type="AlphaFoldDB" id="A0A412G4A4"/>
<organism evidence="1 2">
    <name type="scientific">Holdemania filiformis</name>
    <dbReference type="NCBI Taxonomy" id="61171"/>
    <lineage>
        <taxon>Bacteria</taxon>
        <taxon>Bacillati</taxon>
        <taxon>Bacillota</taxon>
        <taxon>Erysipelotrichia</taxon>
        <taxon>Erysipelotrichales</taxon>
        <taxon>Erysipelotrichaceae</taxon>
        <taxon>Holdemania</taxon>
    </lineage>
</organism>
<protein>
    <submittedName>
        <fullName evidence="1">Uncharacterized protein</fullName>
    </submittedName>
</protein>
<proteinExistence type="predicted"/>
<name>A0A412G4A4_9FIRM</name>
<reference evidence="1 2" key="1">
    <citation type="submission" date="2018-08" db="EMBL/GenBank/DDBJ databases">
        <title>A genome reference for cultivated species of the human gut microbiota.</title>
        <authorList>
            <person name="Zou Y."/>
            <person name="Xue W."/>
            <person name="Luo G."/>
        </authorList>
    </citation>
    <scope>NUCLEOTIDE SEQUENCE [LARGE SCALE GENOMIC DNA]</scope>
    <source>
        <strain evidence="1 2">AF24-29</strain>
    </source>
</reference>
<sequence>MANESSLFGLDLKIDQEAITGVIKQMVNAGIVQALDEKNNIASSIVNQVLSMKVDDEGKVSSYSSYNKYTLLEYYVKQMIKDEAVNVIKEVMEEKREDIRGMIKREMSKKATIDSFYKAFLSGVVDSIDSTYRTTINVSVNKKEERY</sequence>
<dbReference type="RefSeq" id="WP_117894209.1">
    <property type="nucleotide sequence ID" value="NZ_CABJCV010000004.1"/>
</dbReference>
<dbReference type="GeneID" id="83014649"/>
<dbReference type="EMBL" id="QRUP01000004">
    <property type="protein sequence ID" value="RGR75488.1"/>
    <property type="molecule type" value="Genomic_DNA"/>
</dbReference>
<evidence type="ECO:0000313" key="1">
    <source>
        <dbReference type="EMBL" id="RGR75488.1"/>
    </source>
</evidence>
<gene>
    <name evidence="1" type="ORF">DWY25_04430</name>
</gene>
<evidence type="ECO:0000313" key="2">
    <source>
        <dbReference type="Proteomes" id="UP000284178"/>
    </source>
</evidence>